<evidence type="ECO:0000313" key="1">
    <source>
        <dbReference type="EMBL" id="JAH17964.1"/>
    </source>
</evidence>
<sequence>MNNITRRRSVGSRWNVNNNGDNVRIPSVHSMVLIQLPAVLCLGNRSSPSQ</sequence>
<reference evidence="1" key="1">
    <citation type="submission" date="2014-11" db="EMBL/GenBank/DDBJ databases">
        <authorList>
            <person name="Amaro Gonzalez C."/>
        </authorList>
    </citation>
    <scope>NUCLEOTIDE SEQUENCE</scope>
</reference>
<accession>A0A0E9QM98</accession>
<reference evidence="1" key="2">
    <citation type="journal article" date="2015" name="Fish Shellfish Immunol.">
        <title>Early steps in the European eel (Anguilla anguilla)-Vibrio vulnificus interaction in the gills: Role of the RtxA13 toxin.</title>
        <authorList>
            <person name="Callol A."/>
            <person name="Pajuelo D."/>
            <person name="Ebbesson L."/>
            <person name="Teles M."/>
            <person name="MacKenzie S."/>
            <person name="Amaro C."/>
        </authorList>
    </citation>
    <scope>NUCLEOTIDE SEQUENCE</scope>
</reference>
<protein>
    <submittedName>
        <fullName evidence="1">Uncharacterized protein</fullName>
    </submittedName>
</protein>
<dbReference type="AlphaFoldDB" id="A0A0E9QM98"/>
<dbReference type="EMBL" id="GBXM01090613">
    <property type="protein sequence ID" value="JAH17964.1"/>
    <property type="molecule type" value="Transcribed_RNA"/>
</dbReference>
<name>A0A0E9QM98_ANGAN</name>
<organism evidence="1">
    <name type="scientific">Anguilla anguilla</name>
    <name type="common">European freshwater eel</name>
    <name type="synonym">Muraena anguilla</name>
    <dbReference type="NCBI Taxonomy" id="7936"/>
    <lineage>
        <taxon>Eukaryota</taxon>
        <taxon>Metazoa</taxon>
        <taxon>Chordata</taxon>
        <taxon>Craniata</taxon>
        <taxon>Vertebrata</taxon>
        <taxon>Euteleostomi</taxon>
        <taxon>Actinopterygii</taxon>
        <taxon>Neopterygii</taxon>
        <taxon>Teleostei</taxon>
        <taxon>Anguilliformes</taxon>
        <taxon>Anguillidae</taxon>
        <taxon>Anguilla</taxon>
    </lineage>
</organism>
<proteinExistence type="predicted"/>